<dbReference type="RefSeq" id="WP_140882240.1">
    <property type="nucleotide sequence ID" value="NZ_RCZP01000005.1"/>
</dbReference>
<dbReference type="Pfam" id="PF00596">
    <property type="entry name" value="Aldolase_II"/>
    <property type="match status" value="1"/>
</dbReference>
<keyword evidence="2" id="KW-0456">Lyase</keyword>
<dbReference type="InterPro" id="IPR050197">
    <property type="entry name" value="Aldolase_class_II_sugar_metab"/>
</dbReference>
<dbReference type="EMBL" id="RCZP01000005">
    <property type="protein sequence ID" value="TPG58505.1"/>
    <property type="molecule type" value="Genomic_DNA"/>
</dbReference>
<dbReference type="GO" id="GO:0019323">
    <property type="term" value="P:pentose catabolic process"/>
    <property type="evidence" value="ECO:0007669"/>
    <property type="project" value="TreeGrafter"/>
</dbReference>
<gene>
    <name evidence="4" type="ORF">EAH89_07815</name>
</gene>
<evidence type="ECO:0000313" key="4">
    <source>
        <dbReference type="EMBL" id="TPG58505.1"/>
    </source>
</evidence>
<feature type="domain" description="Class II aldolase/adducin N-terminal" evidence="3">
    <location>
        <begin position="11"/>
        <end position="195"/>
    </location>
</feature>
<accession>A0A502G921</accession>
<reference evidence="4 5" key="1">
    <citation type="journal article" date="2019" name="Environ. Microbiol.">
        <title>Species interactions and distinct microbial communities in high Arctic permafrost affected cryosols are associated with the CH4 and CO2 gas fluxes.</title>
        <authorList>
            <person name="Altshuler I."/>
            <person name="Hamel J."/>
            <person name="Turney S."/>
            <person name="Magnuson E."/>
            <person name="Levesque R."/>
            <person name="Greer C."/>
            <person name="Whyte L.G."/>
        </authorList>
    </citation>
    <scope>NUCLEOTIDE SEQUENCE [LARGE SCALE GENOMIC DNA]</scope>
    <source>
        <strain evidence="4 5">S9.3B</strain>
    </source>
</reference>
<dbReference type="GO" id="GO:0016832">
    <property type="term" value="F:aldehyde-lyase activity"/>
    <property type="evidence" value="ECO:0007669"/>
    <property type="project" value="TreeGrafter"/>
</dbReference>
<dbReference type="Gene3D" id="3.40.225.10">
    <property type="entry name" value="Class II aldolase/adducin N-terminal domain"/>
    <property type="match status" value="1"/>
</dbReference>
<dbReference type="GO" id="GO:0005829">
    <property type="term" value="C:cytosol"/>
    <property type="evidence" value="ECO:0007669"/>
    <property type="project" value="TreeGrafter"/>
</dbReference>
<dbReference type="SMART" id="SM01007">
    <property type="entry name" value="Aldolase_II"/>
    <property type="match status" value="1"/>
</dbReference>
<evidence type="ECO:0000313" key="5">
    <source>
        <dbReference type="Proteomes" id="UP000317078"/>
    </source>
</evidence>
<dbReference type="PANTHER" id="PTHR22789:SF0">
    <property type="entry name" value="3-OXO-TETRONATE 4-PHOSPHATE DECARBOXYLASE-RELATED"/>
    <property type="match status" value="1"/>
</dbReference>
<dbReference type="GO" id="GO:0046872">
    <property type="term" value="F:metal ion binding"/>
    <property type="evidence" value="ECO:0007669"/>
    <property type="project" value="UniProtKB-KW"/>
</dbReference>
<keyword evidence="5" id="KW-1185">Reference proteome</keyword>
<evidence type="ECO:0000256" key="1">
    <source>
        <dbReference type="ARBA" id="ARBA00022723"/>
    </source>
</evidence>
<organism evidence="4 5">
    <name type="scientific">Muricoccus nepalensis</name>
    <dbReference type="NCBI Taxonomy" id="1854500"/>
    <lineage>
        <taxon>Bacteria</taxon>
        <taxon>Pseudomonadati</taxon>
        <taxon>Pseudomonadota</taxon>
        <taxon>Alphaproteobacteria</taxon>
        <taxon>Acetobacterales</taxon>
        <taxon>Roseomonadaceae</taxon>
        <taxon>Muricoccus</taxon>
    </lineage>
</organism>
<dbReference type="InterPro" id="IPR001303">
    <property type="entry name" value="Aldolase_II/adducin_N"/>
</dbReference>
<evidence type="ECO:0000256" key="2">
    <source>
        <dbReference type="ARBA" id="ARBA00023239"/>
    </source>
</evidence>
<name>A0A502G921_9PROT</name>
<keyword evidence="1" id="KW-0479">Metal-binding</keyword>
<proteinExistence type="predicted"/>
<dbReference type="OrthoDB" id="5291399at2"/>
<comment type="caution">
    <text evidence="4">The sequence shown here is derived from an EMBL/GenBank/DDBJ whole genome shotgun (WGS) entry which is preliminary data.</text>
</comment>
<protein>
    <submittedName>
        <fullName evidence="4">Class II aldolase/adducin family protein</fullName>
    </submittedName>
</protein>
<dbReference type="AlphaFoldDB" id="A0A502G921"/>
<sequence>MTDRTLDALLADLVIANRILAHEGVLDDFGHVSARDPHDPSRFWLSASRSPELVSRADLLRFDLDGRPEDPGQRRPYLETIVHARLYAARPDVRAIVHHHARAVLPFTVTKRPLRPVFHLAAVLGEAVPVWDSVPEFGDTAMIIADGAVADSHARAMGGGNSLLLRGHGATNAEAGLAAVTFVAVTLRDNAEVQAAAEAMGEVQYLSPGEIALTAKMQMGERPLSRSWEYRRARAGFAGL</sequence>
<dbReference type="Proteomes" id="UP000317078">
    <property type="component" value="Unassembled WGS sequence"/>
</dbReference>
<dbReference type="PANTHER" id="PTHR22789">
    <property type="entry name" value="FUCULOSE PHOSPHATE ALDOLASE"/>
    <property type="match status" value="1"/>
</dbReference>
<dbReference type="SUPFAM" id="SSF53639">
    <property type="entry name" value="AraD/HMP-PK domain-like"/>
    <property type="match status" value="1"/>
</dbReference>
<evidence type="ECO:0000259" key="3">
    <source>
        <dbReference type="SMART" id="SM01007"/>
    </source>
</evidence>
<dbReference type="InterPro" id="IPR036409">
    <property type="entry name" value="Aldolase_II/adducin_N_sf"/>
</dbReference>